<comment type="cofactor">
    <cofactor evidence="1">
        <name>pantetheine 4'-phosphate</name>
        <dbReference type="ChEBI" id="CHEBI:47942"/>
    </cofactor>
</comment>
<evidence type="ECO:0000313" key="8">
    <source>
        <dbReference type="Proteomes" id="UP001500034"/>
    </source>
</evidence>
<proteinExistence type="predicted"/>
<dbReference type="CDD" id="cd17643">
    <property type="entry name" value="A_NRPS_Cytc1-like"/>
    <property type="match status" value="1"/>
</dbReference>
<dbReference type="Gene3D" id="3.40.50.12780">
    <property type="entry name" value="N-terminal domain of ligase-like"/>
    <property type="match status" value="1"/>
</dbReference>
<comment type="caution">
    <text evidence="7">The sequence shown here is derived from an EMBL/GenBank/DDBJ whole genome shotgun (WGS) entry which is preliminary data.</text>
</comment>
<dbReference type="PROSITE" id="PS00012">
    <property type="entry name" value="PHOSPHOPANTETHEINE"/>
    <property type="match status" value="7"/>
</dbReference>
<accession>A0ABP7NQH3</accession>
<dbReference type="InterPro" id="IPR013217">
    <property type="entry name" value="Methyltransf_12"/>
</dbReference>
<dbReference type="SMART" id="SM00824">
    <property type="entry name" value="PKS_TE"/>
    <property type="match status" value="1"/>
</dbReference>
<dbReference type="NCBIfam" id="NF003417">
    <property type="entry name" value="PRK04813.1"/>
    <property type="match status" value="8"/>
</dbReference>
<dbReference type="Pfam" id="PF00501">
    <property type="entry name" value="AMP-binding"/>
    <property type="match status" value="7"/>
</dbReference>
<evidence type="ECO:0000313" key="7">
    <source>
        <dbReference type="EMBL" id="GAA3952087.1"/>
    </source>
</evidence>
<dbReference type="SUPFAM" id="SSF53474">
    <property type="entry name" value="alpha/beta-Hydrolases"/>
    <property type="match status" value="1"/>
</dbReference>
<dbReference type="SUPFAM" id="SSF53335">
    <property type="entry name" value="S-adenosyl-L-methionine-dependent methyltransferases"/>
    <property type="match status" value="1"/>
</dbReference>
<evidence type="ECO:0000259" key="6">
    <source>
        <dbReference type="PROSITE" id="PS50075"/>
    </source>
</evidence>
<dbReference type="PROSITE" id="PS50075">
    <property type="entry name" value="CARRIER"/>
    <property type="match status" value="7"/>
</dbReference>
<dbReference type="InterPro" id="IPR000873">
    <property type="entry name" value="AMP-dep_synth/lig_dom"/>
</dbReference>
<dbReference type="Gene3D" id="3.30.300.30">
    <property type="match status" value="8"/>
</dbReference>
<dbReference type="InterPro" id="IPR023213">
    <property type="entry name" value="CAT-like_dom_sf"/>
</dbReference>
<dbReference type="PROSITE" id="PS00455">
    <property type="entry name" value="AMP_BINDING"/>
    <property type="match status" value="7"/>
</dbReference>
<dbReference type="PANTHER" id="PTHR45527:SF1">
    <property type="entry name" value="FATTY ACID SYNTHASE"/>
    <property type="match status" value="1"/>
</dbReference>
<protein>
    <recommendedName>
        <fullName evidence="6">Carrier domain-containing protein</fullName>
    </recommendedName>
</protein>
<dbReference type="InterPro" id="IPR009081">
    <property type="entry name" value="PP-bd_ACP"/>
</dbReference>
<dbReference type="Gene3D" id="3.40.50.980">
    <property type="match status" value="12"/>
</dbReference>
<dbReference type="RefSeq" id="WP_345588234.1">
    <property type="nucleotide sequence ID" value="NZ_BAABCQ010000002.1"/>
</dbReference>
<dbReference type="CDD" id="cd02440">
    <property type="entry name" value="AdoMet_MTases"/>
    <property type="match status" value="1"/>
</dbReference>
<dbReference type="NCBIfam" id="TIGR01733">
    <property type="entry name" value="AA-adenyl-dom"/>
    <property type="match status" value="7"/>
</dbReference>
<dbReference type="InterPro" id="IPR025110">
    <property type="entry name" value="AMP-bd_C"/>
</dbReference>
<dbReference type="InterPro" id="IPR036736">
    <property type="entry name" value="ACP-like_sf"/>
</dbReference>
<dbReference type="Gene3D" id="3.30.559.30">
    <property type="entry name" value="Nonribosomal peptide synthetase, condensation domain"/>
    <property type="match status" value="7"/>
</dbReference>
<dbReference type="InterPro" id="IPR029063">
    <property type="entry name" value="SAM-dependent_MTases_sf"/>
</dbReference>
<dbReference type="InterPro" id="IPR042099">
    <property type="entry name" value="ANL_N_sf"/>
</dbReference>
<feature type="domain" description="Carrier" evidence="6">
    <location>
        <begin position="6609"/>
        <end position="6684"/>
    </location>
</feature>
<dbReference type="Pfam" id="PF00668">
    <property type="entry name" value="Condensation"/>
    <property type="match status" value="7"/>
</dbReference>
<keyword evidence="8" id="KW-1185">Reference proteome</keyword>
<gene>
    <name evidence="7" type="ORF">GCM10022384_02160</name>
</gene>
<evidence type="ECO:0000256" key="4">
    <source>
        <dbReference type="ARBA" id="ARBA00022737"/>
    </source>
</evidence>
<sequence length="7999" mass="860141">MSRRDGDALPLTAAQREIWLAEQSSRTPIAGYRVGECLEIHGPMDRELFDTALRRVVDETDALHVTFVDDGDGPRQILRESWDWAPAHLDLSGEPDPRAAALEWMERDLLRPLDLARDPLFGHALIKASPTEYLWYLNYHHVVLDAISNSMLRERVGEVYSALAEGGAVPTCPFGPLRDLVDSDAAYRASPDFAADRAYWTERFTDLPAPTRLTDTSAADPHRALGLAGERELRRPEALRAAAARSGVRWSRLLVAATALYAHRLTGDQDVVLALPVTARRGADRDLTTVPGTTSNVVPLRLTVRPDMPWRELVAQAAREVETAVAHERYRSEDLLRDLGVPGSIGTAFPLIVNIMAFHSRPSFAGLPASVHHFVSGSTTDLALWVFDYRDGNPPLLRLHGSPEAYRPGDLAAHQQRLLTLLDTLADCDQDEPVGRIELLTAEEQRELAVLGTGPVAPVPTTNLPELFREHVRENGDLVALVCGDASLTYAELDARTNRLAHALIARGAGPERLVAVALPRSVELVTAILAVLKTGAAYVPVDPEYPAARIAYLLDDARPALLVTDSRSEERLTTTGPADRLVLDAPETAALVAACPATDPMVAIDPRLPAYVIHTSGSTGRPKGLLPTHGGLLDLFTDLRQVHFAPVLRTRQRLRVALTTSVSFDASWNQLFALFGGHELHVLGHATWTDPDALVGYAARCQLDYLEATPSYLQELVSHGLLSDPRWRPTLVAAGGEAVPERLWEQLRAAEGVTCLNLYGPSECTVNSVIAPLESSPRPVIGRPVTNARLYVLDDALRPLPIGTAGELYIAGAGLARGYLGRPGPTAGRFVADPFGPSGSRMYRTGDLVRWDAAGNLEFRGRTDDQVKIRGFRIELGEIEAVLAEHPQVARAAVTVRTEEEPRLVAYAVPEPGSYVTGAALRDHLGDRLPRQMVPAAYVLLDALPLTPNGKLDRRALPAPERQPAAPGRVPRTATEHLLVGLFAEVLGVADPGPDDNFFDLGGHSLLATRLVARIRSVLGVELRLGDLFDAPTAAELAAAVDAAGRARPALAPRERPEAVPLSFAQRRLWFLHRMDGPSATYNIPLILRLSGKLDQRALEAALTDVAERHESLRTVFPAIDGVPCQRVLDPAQARPRLRMTETGERELPERLAQAARHGFDLAEEPPLRAELFRLTAEEHVLLLVVHHIAGDGWSMGPLSRDLTAAYTARVEGAKPEWSPLPVQYADYALWQRELLGDGSDPDSLLSGQLVYWSEKLAHLPEQVELPFDRPRPTAMSYRGAHLPVRIDAELHQGLSTLARDGGASLFMVLQAGLAALLGKLGAGSDVPIGTPVAGRTDEAADELVGFFVNTLVLRTDLSGDPSFTELLGRVRTGALAAYAHQDVPFEHLVEALNPSRSLAHHPLFQTMLALQNAPLGTFHLPRLRAVTGLVPTGTAKCDLTFVLAEQPGEDGLSGVVEYSTDLFDEPTVTGIVERWLRLLRAVVADPGRRVGQVDVLSAEELRALLPAPTERSVRPSTSSLTALFERRVRANPDAVALTDGDVTLTYGELNARANRLAHALIDRGVGPEQRVALALPRSAEQVVAVLAVLKAGGAYLPVDPEYPAARIGYLLQDARPALLVTTSRIGDLPGAGQVDRLLLDAADLDGLPDTDPEPSPGPDHAAYVIYTSGSTGAPKGVVVPHRNVVRLFGATEKLFGFSAEDVWTLFHSYAFDFSVWELWGPLLHGGRLVVVDHETSRSPGRFLDLLARERVTVLNQTPSAFYQLMQADAEFPRTGRSLALRTVVFGGEALEHARLASWYERHPDDAPRLVNMYGITETTVHVTHTALDRTGTAPGQVGAALSDLRTYVLDAHLRPVPPGVPGELYVAGAGLARGYLGRPGLTAGRFVADPFGPPGSRMYRSGDVVRRATDGILRYVGRADQQVKVRGFRIELGEIEAALAAHPGVAQVAVLARQDRADDTRLVAYLVTAADDAPSPADLRAHLRERLPEYMVPSAFVALDTLPLTANGKLDHRALPAPDFAPAATARAPRTPQEQILCELFAEVLGVASAGVEDGFFDLGGHSLLATRLVARIRATLGVETPLRTLFEAPTPAGLAAALAAAGPAQAALARRERPEAIPLSFAQRRLWFLHQLEGAGANYHISLAWRLSGHLDRRALEAAVTDVVARHESLRTVFPTVDGVPYQRVLDVVAARPRLLVSRTTEAELPAVLAEAKAAPFDLAADVPLRAGLFELAADEHVFQVVLHHIAGDGWSLGPLAHGLTTAYAARCRGEEPRWAPLPVQYADYTLWQHELLGDAADGDSLFARQAAYWTRQLAGLPEQLQLVGDRPRPAVASHRGGSLRAELDAELHRGLRELARAHGTSLFMVLQAGLAVLLSKLGAGDDIPIGSPVAGRTDQAQDELVGYFVNTLVFRTEISGDPTFAELLGRVRETALAGYAHQDLPFEYMVEVLNPVRSLAHHPLFQVMLVLQNAPRADFAPPGLRVDDMPSTSTTAKLDLIFTMSERHAEDGSPEGIDGTVEYAGDLYEPATVETMFGRWVRLLRAVVADPRSRLSRFGLLTAEERGELTALGTGPAAQAFTESLPELFRAQVRATPEAVAVVGPEASLTYAELDARANRLAHALIARGAGPERLVAVALPRSAGLVVAILAVLKTGAAYLPVDPEYPAARIAYMLGDARPVLGVTDARTRGRLPKTGPAEWLVADDPETAALVAGCPSADPAVAIDPGHPVYVIYTSGSTGRPKGVVVTHGGLFNLFAIQCPLVFRTGKRLRMGFTTSVSFDASCDQMFALYAGHELHVLDEATWSDPDAYIEYAARCELDTVGGTPSYLHVLVENGLLDHPRWRPSLVALGGEAVPEQLWRRLRAADGVFSLNYYGPAECTVDSACAPLESSPREVIGRPLAGVRLHVLDAALQTVPAAVAGELYIAGVGLGRGYLNRPGLTAGRFVADPFGPAGTRMYRTGDLVRWGADGNLEFLGRTDDQVKVRGFRIELGEIEAALAEHPRVARAAVIVRQDRAGDARLVAYPVPATGAEPRPEDLRAHLRERLPDYMVPAVFVVLDALPLNAGGKLDRRALPEPQATATRSGRAPRTPQEQVLAELFAEVLDLPRVGVDDDFFDLGGHSLLATRLAARVRAALGVELALRTLFQTPTVAGLAATLGDADRARLALGRVERPERVPLSSAQHRLWFLCQMEGAASVYNMPLAWRLSGPLDLATLEAALGDVVSRHETLRTIFPAVDGVPCQQVLATAEAHPRPVLTPADEKDVLELLAGAAARGFDLAAEPPLRVEVFQLSTDEHVLLLVMHHIVGDGWSLGPLAADLATAYAARRQGEEPRWAPLPVQYADYTLWQRELLGDPADPASLFAGQQAYWTGRLANLPEQIRLPADRPRPTTPSYSGGHLAIELDAELHAGLVRLGREHGASVYMVLQAALAALLDKLGAGDDIPVGSLIAGRTDQALDDLVGFFVNTLVLRTDTSGDPTFTELLGRVREGALAAYAHQDLPFEYVVEALNPSRSLARQPLFQVALALQNVPRTEFVLSGLTAEIVLVRTPTAMFDLGFHLLERGGAGGPAEGIVGRVEYSTDLFDTATVKTLVARWLRLLASVAARPDRPLSRIDVLTAEERHELLVVRNDTACPASGAGRLPALFEAQVRSTPEAPAVVFEDTVLTYRELNRRANRLAHALIARGVGPEQVVALWLPRSAEVAVAVLAVLKTGAAYLPVDPDYPSARIAYMLEDARPAVVLDDLAAVTPDGDLPEHDPAVAVDARHPAYVIYTSGSTGRPKAVVMPAAGLLNLLAWHHGSVGGEPGTRTAQFTAISFDVSVQETLSALLYGKTLVVPTEDQRRSAELLARWLDLHGVEELFAPNLVIEALAEAAEEAGLELPKLRLIAQAGEAMRLGGVVRRFRSRRPGRELHNHYGPAETHVITAYPLPADPDDCPLPVPIGRPIANCRAYALDPALRPVAPGVLGELYLAGTGLARGYLNRPGLTATRFVADPYGPAGTLMYRTGDLVRWSADGELEFAGRADHQVKVRGFRVEPGEIEAELAAHPRVAQVAVLAREDRIVAYVVPLAGTGATVAELVAYLRDRLPDYLVPSAFVLLDVLPLTPNGKLDRAALPAPEPGTATGGRAPRTPQEEILCELFAEVLGVSRVGVDDGFFELGGHSLLATRLVSRVRATLGVELELRSLFRTPTPAGLAAGLHDAGTARRALVPRPRTEPMPLSFAQRRLWFLQQFGAPSATYHMPLALRLSGSLDRAALDQALADVVARHETLRTVFPHTAGIPRQRVVDSTEVAVPLTVRAAGEAEMPALLREAAVRAFDLTSEVPLRAELFALAPDEHVLLLVMHHIVGDGWSMGPLARDLATAYTTRRGGGAPAWPPLPVTYGDYTLWQHEVLGDEHDTDSLFARQVAYWKEALAGLPEQVPLPADRPRPATMSYGGDLLELRIGAELHAALVEMARRSGATLFMVLQAALAALYTRLGAGTDIAIGSPVAGRTDEALDDLVGFFVNTLVLRTDTSGDPSFAELLGRVRETALSAYAHQDVPFEHLVEVLNPSRSLSHHPLFQTGLVVQNAPGGDFELPGLMVSGVPVLTGTARLDLTFGFAEEHGPDGTPAGLSGAVEYSTDLFDRSTVETLVARWTRLLAAVVAAPDRPIGGIDLLSDDERRELLPAVRGEAAGGASLTELLAGQVAATPDAVALVCGDVELTYRQLNARANRFAHALIARGVGPEQTVAVALPRSVESVVAVLGVLKAGAAYLPVDPAYPQARIGYMLDDARPTAVVDDPALVAGASGLPETDPGVVVDARHPAYVIYTSGSTGRPKGVVVSHTGVSGLVAAQADRLGVAPGSRVLQFASTSFDASFWDLCGAVLTGAALVLAPSETPLEALTDHRLGITHVTLPPSALATVESADLTAGTLVVAGEACAPELVARWAPGRRMINAYGPTETTVCATMSDPLSPGAGAPPIGRPVAGFGVYVLDERLRVVPPGVVGELYVAGPGLARGYLNRPALTAGRFVACPFGPTGARMYRTGDLVRRRTRGCPMTEAGGGELEYVGRADDQVKVRGFRVELGEVEAALAEHPGVARAAVLARDDRLVGYVAARPDVTVRPAELAAYLRDRLPDYLVPSAFVLLDVLPLTPNGKLDRAALPAPEPGTATGGRAPRTPREEILCELFAEVLGVSRVGVDEDFFELGGHSLLATRLAARVRSALGVELALRTLFQAPTVAGLAEALTEAGRARPALTGRERPEAVPLSFAQRRLWFLHRMDGAAATYHIPLALRLTGTLDGVALDQALADVVARHESLRTVFPEVDGVPRQIVLDPAEARPRAGLIEVSEAELPKRLAEFARRPFGLEAEAPLRAQLFALAPDAHVLLLVMHHIAGDGWSTGPLARDLAEAYAARCEGHPPHWPVLPVQYADYTLWQRDLLGDAADRRSRFAEQLDYWKGQLSDLPELLQLPTDRPRPAAAGWRGDHVGLELSPELHVSLQELARKSGASLFMVLQAAVAALYTRLGAGTDIAIGSPVAGRTDEALDDLVGFFVNTLVLRTDTSGDPSFAELLGRVRETALSAYAHQDVPFEHLVEVLNPSRSLSHHPLFQTVLALQNAPTGRFSLPGLDVTTYAVDTKSAKFDLGVSLVEQFAPDGSPAGIVGAVEYATDLFDRSTVAALAGRWTRLLEAVTADPDRSIGRIELLDADERHRLLERGNETARQVAAVPVPRAFAGQVAATPDAVALVCGDVELTYRQLNARANRFAHALIARGVGPEQTVAVALPRSVESVVAVLGVLKAGAAYLPVDPAYPQARIAYMLGDARPALMVDDPELVTEVSTWPDTDPVVALDVRHPAYVIYTSGSTGRPKGVVVGHGGVASLVAAQIERFAIDPDSRVLQFASPSFDASVSEICTALLRGAALVLPPTADPVAALTDRDLAVTHVTVPPSVLAAVPEGSMHVSTLVVAGEACPPELVDRWASGRRMVNAYGPTETTVCATMSDPLSPGAGVPPIGRPIANALVYVLDERLRPVPPGVAGELYVAGAGLARGYLNRPDLTAGRFVACPFGAGERMYRTGDLVRWRGWGHPRPEAGGEQLEYVGRADDQVKVRGFRIEPGEVEAALAEHPAVARAAVLAQDDRLVGYVVPRRDEDRDSGLETDHVVEWQNIYDALPITSEEAGFGQNFVGWNSSYDASPIPVEQMREWRDATVTRILALRPRRVLEIGVGTGLLLSQTAPHCETYWATDFSATAIDALTAQVARRTDLAERVVLQTRPAHDTDGLPAGGFDTIVINSVVQYFPSADYLADVIGKLMRLLAPGGTLFVGDVRNLRLLRPLATAVQLRRTGADGDLAAVRRAVEQAVRVEKELLVDPDFFTVLRERGTDIGAVTVEVKRGRHHNELTRYRYDVTLHKPPVTPMVASRPVELEWGRRLAGLDELRELLARPQGDLLRITGVPNRRVARESALARAVQNGDDSLAELLERLHGPEESGLPDPEDFQAIGLEFDRRVCVTWSATEDDTVDVVFAAPRACHGSPVEPYRPALTTGRPLSSLTNRPTGSRGAGALVGELRGWLRGRLPDYLVPSAFVALETLPLTASGKLDRRALPAPGLGPAGAGRAPRTPQEQLLAELFAEVLGLTQVGVEDSFFDLGGHSLLATRLASRVRATLGAELEVRTLFETPTVVGLAARLDGSGTARPTLTARPRPERVELSFAQRRLWFLHRMDGPSATYNMPLALSLTGELDGPALHAALADVIARHESLRTVFREIDGVPYQVVLTAEEAYPELPVVELDEGRLAERLARTARRGFDLAAQPPVRAELYALAPDRHVLLVVVHHIAADGWSMGPLSADLAAAYTARCRGEDPQWSQLRVQYADYTCWQRDLLGDTADPDSLFARQLAYWKGELAGIPQQVQLPADRPRPPVASQLGSRVVVQLDPELHQALRDLAAARGASMFMVLQAGLAALLTRLGAGTDIPVGSPIAGRTDQALDELVGFFVNTLVLRTDTSGDPGFAELLDQVRQKALAAYDHQDVPFEYLVEVVNPARSLSHHPLFQVMLALQNAPVGEFALPGLSTGHLEASTGTSRVDLTFSLAERFRADGGPDGLVGAVEYATDLFDPDTVELLFARWARLLRAAADDPGRPISRIDILSDTEHARLLSASTGAAAELPEAALPELFARQVRATPDAVAVVANATELTYRELDQRSNRLARALIRQGVRPETPVAVLLDRSADLVVALLAITKAGGAYVPLDSRFPQTRIDLILQEAGVALVLTEDALTALTEDEPDASDVPVHCAQRQVAYVMYTSGSTGRPKGVAVTHRDVVGLALSPEWHGGGHERVLMHSPTAFDLSTYELWVPLLGGGRIVVAPPERLDLDLLQHTISTHGVTGLWLTAGLFRLVAEERPSLLAGVREVWTGGDVVSPAAVARVLEVCPGTEVVNGYGPTEATTLATRHPVRHLPEHAATVPIGRPMANMRAYVLDDHLRPAPTGLVGELYLAGTGVARGYFGRPGLTAERFTADPYGPPGSRMYRTGDLARWAAGGTLEFAGRTDHQVKLRGLRIEPGEIEAILADAPGVAQAAVVAREDRPGDKRLVAYLVSTPEGAPEAGELSGRLRRELPDYMVPSAFVVLDTLPLTANGKLDRAALPAPEYGATGAGRGPRTPREQLLCDLFAEVLGREQVRIDDNFFDLGGHSLLAARLASRVRETLGLELGLRMLFEAPTVAGLSERLVMDDPDDALDVVLPLRSTGTGTPLFCVHPGGGISWSYSGLLNHIGPQHPVYAIQARGLGRPEPLPTSFEQMAADYADQIRKIQPQGPYLLLGWSAGGLIAHALACELQARGERTALLAILDAYPVKDVRFEEMPVPTERDVLVGVLDVDPDELGDRELTYGEVAEVLNRRGSALQGLTERQIEVIVHIMINNAKLAVDFVPAEFDGDLLLFNSTVDRGGDDAGPATWRPYLTGRIESHEITTRHNKMTEAGSLAQIGPILAARLAEATGDTTLSLQED</sequence>
<dbReference type="EMBL" id="BAABCQ010000002">
    <property type="protein sequence ID" value="GAA3952087.1"/>
    <property type="molecule type" value="Genomic_DNA"/>
</dbReference>
<dbReference type="InterPro" id="IPR020806">
    <property type="entry name" value="PKS_PP-bd"/>
</dbReference>
<dbReference type="SUPFAM" id="SSF47336">
    <property type="entry name" value="ACP-like"/>
    <property type="match status" value="7"/>
</dbReference>
<feature type="domain" description="Carrier" evidence="6">
    <location>
        <begin position="5165"/>
        <end position="5240"/>
    </location>
</feature>
<dbReference type="SUPFAM" id="SSF52777">
    <property type="entry name" value="CoA-dependent acyltransferases"/>
    <property type="match status" value="14"/>
</dbReference>
<dbReference type="Pfam" id="PF13193">
    <property type="entry name" value="AMP-binding_C"/>
    <property type="match status" value="6"/>
</dbReference>
<keyword evidence="4" id="KW-0677">Repeat</keyword>
<dbReference type="Pfam" id="PF00975">
    <property type="entry name" value="Thioesterase"/>
    <property type="match status" value="1"/>
</dbReference>
<dbReference type="Pfam" id="PF00550">
    <property type="entry name" value="PP-binding"/>
    <property type="match status" value="7"/>
</dbReference>
<feature type="domain" description="Carrier" evidence="6">
    <location>
        <begin position="971"/>
        <end position="1046"/>
    </location>
</feature>
<dbReference type="Pfam" id="PF08242">
    <property type="entry name" value="Methyltransf_12"/>
    <property type="match status" value="1"/>
</dbReference>
<dbReference type="Gene3D" id="3.40.50.1820">
    <property type="entry name" value="alpha/beta hydrolase"/>
    <property type="match status" value="1"/>
</dbReference>
<reference evidence="8" key="1">
    <citation type="journal article" date="2019" name="Int. J. Syst. Evol. Microbiol.">
        <title>The Global Catalogue of Microorganisms (GCM) 10K type strain sequencing project: providing services to taxonomists for standard genome sequencing and annotation.</title>
        <authorList>
            <consortium name="The Broad Institute Genomics Platform"/>
            <consortium name="The Broad Institute Genome Sequencing Center for Infectious Disease"/>
            <person name="Wu L."/>
            <person name="Ma J."/>
        </authorList>
    </citation>
    <scope>NUCLEOTIDE SEQUENCE [LARGE SCALE GENOMIC DNA]</scope>
    <source>
        <strain evidence="8">JCM 17027</strain>
    </source>
</reference>
<keyword evidence="2" id="KW-0596">Phosphopantetheine</keyword>
<dbReference type="Gene3D" id="3.30.559.10">
    <property type="entry name" value="Chloramphenicol acetyltransferase-like domain"/>
    <property type="match status" value="7"/>
</dbReference>
<dbReference type="InterPro" id="IPR006162">
    <property type="entry name" value="Ppantetheine_attach_site"/>
</dbReference>
<evidence type="ECO:0000256" key="2">
    <source>
        <dbReference type="ARBA" id="ARBA00022450"/>
    </source>
</evidence>
<dbReference type="CDD" id="cd12117">
    <property type="entry name" value="A_NRPS_Srf_like"/>
    <property type="match status" value="1"/>
</dbReference>
<dbReference type="SUPFAM" id="SSF56801">
    <property type="entry name" value="Acetyl-CoA synthetase-like"/>
    <property type="match status" value="7"/>
</dbReference>
<evidence type="ECO:0000256" key="1">
    <source>
        <dbReference type="ARBA" id="ARBA00001957"/>
    </source>
</evidence>
<evidence type="ECO:0000256" key="5">
    <source>
        <dbReference type="SAM" id="MobiDB-lite"/>
    </source>
</evidence>
<dbReference type="InterPro" id="IPR001242">
    <property type="entry name" value="Condensation_dom"/>
</dbReference>
<dbReference type="InterPro" id="IPR045851">
    <property type="entry name" value="AMP-bd_C_sf"/>
</dbReference>
<feature type="domain" description="Carrier" evidence="6">
    <location>
        <begin position="4133"/>
        <end position="4208"/>
    </location>
</feature>
<dbReference type="CDD" id="cd05930">
    <property type="entry name" value="A_NRPS"/>
    <property type="match status" value="2"/>
</dbReference>
<dbReference type="InterPro" id="IPR001031">
    <property type="entry name" value="Thioesterase"/>
</dbReference>
<feature type="domain" description="Carrier" evidence="6">
    <location>
        <begin position="2030"/>
        <end position="2105"/>
    </location>
</feature>
<dbReference type="Proteomes" id="UP001500034">
    <property type="component" value="Unassembled WGS sequence"/>
</dbReference>
<dbReference type="SMART" id="SM00823">
    <property type="entry name" value="PKS_PP"/>
    <property type="match status" value="7"/>
</dbReference>
<dbReference type="PANTHER" id="PTHR45527">
    <property type="entry name" value="NONRIBOSOMAL PEPTIDE SYNTHETASE"/>
    <property type="match status" value="1"/>
</dbReference>
<evidence type="ECO:0000256" key="3">
    <source>
        <dbReference type="ARBA" id="ARBA00022553"/>
    </source>
</evidence>
<keyword evidence="3" id="KW-0597">Phosphoprotein</keyword>
<dbReference type="InterPro" id="IPR010071">
    <property type="entry name" value="AA_adenyl_dom"/>
</dbReference>
<dbReference type="Gene3D" id="3.40.50.150">
    <property type="entry name" value="Vaccinia Virus protein VP39"/>
    <property type="match status" value="1"/>
</dbReference>
<organism evidence="7 8">
    <name type="scientific">Streptomyces marokkonensis</name>
    <dbReference type="NCBI Taxonomy" id="324855"/>
    <lineage>
        <taxon>Bacteria</taxon>
        <taxon>Bacillati</taxon>
        <taxon>Actinomycetota</taxon>
        <taxon>Actinomycetes</taxon>
        <taxon>Kitasatosporales</taxon>
        <taxon>Streptomycetaceae</taxon>
        <taxon>Streptomyces</taxon>
    </lineage>
</organism>
<dbReference type="CDD" id="cd17652">
    <property type="entry name" value="A_NRPS_CmdD_like"/>
    <property type="match status" value="1"/>
</dbReference>
<dbReference type="NCBIfam" id="NF004282">
    <property type="entry name" value="PRK05691.1"/>
    <property type="match status" value="7"/>
</dbReference>
<dbReference type="Gene3D" id="2.30.38.10">
    <property type="entry name" value="Luciferase, Domain 3"/>
    <property type="match status" value="6"/>
</dbReference>
<feature type="domain" description="Carrier" evidence="6">
    <location>
        <begin position="3090"/>
        <end position="3165"/>
    </location>
</feature>
<name>A0ABP7NQH3_9ACTN</name>
<feature type="region of interest" description="Disordered" evidence="5">
    <location>
        <begin position="3072"/>
        <end position="3094"/>
    </location>
</feature>
<feature type="domain" description="Carrier" evidence="6">
    <location>
        <begin position="7650"/>
        <end position="7725"/>
    </location>
</feature>
<dbReference type="InterPro" id="IPR020802">
    <property type="entry name" value="TesA-like"/>
</dbReference>
<dbReference type="InterPro" id="IPR020845">
    <property type="entry name" value="AMP-binding_CS"/>
</dbReference>
<dbReference type="Gene3D" id="1.10.1200.10">
    <property type="entry name" value="ACP-like"/>
    <property type="match status" value="6"/>
</dbReference>
<dbReference type="CDD" id="cd19540">
    <property type="entry name" value="LCL_NRPS-like"/>
    <property type="match status" value="6"/>
</dbReference>
<dbReference type="InterPro" id="IPR029058">
    <property type="entry name" value="AB_hydrolase_fold"/>
</dbReference>